<dbReference type="SUPFAM" id="SSF53223">
    <property type="entry name" value="Aminoacid dehydrogenase-like, N-terminal domain"/>
    <property type="match status" value="1"/>
</dbReference>
<dbReference type="InterPro" id="IPR046346">
    <property type="entry name" value="Aminoacid_DH-like_N_sf"/>
</dbReference>
<feature type="binding site" evidence="8">
    <location>
        <begin position="20"/>
        <end position="22"/>
    </location>
    <ligand>
        <name>shikimate</name>
        <dbReference type="ChEBI" id="CHEBI:36208"/>
    </ligand>
</feature>
<feature type="binding site" evidence="8">
    <location>
        <position position="246"/>
    </location>
    <ligand>
        <name>NADP(+)</name>
        <dbReference type="ChEBI" id="CHEBI:58349"/>
    </ligand>
</feature>
<dbReference type="CDD" id="cd01065">
    <property type="entry name" value="NAD_bind_Shikimate_DH"/>
    <property type="match status" value="1"/>
</dbReference>
<dbReference type="EMBL" id="FRDL01000004">
    <property type="protein sequence ID" value="SHN64800.1"/>
    <property type="molecule type" value="Genomic_DNA"/>
</dbReference>
<dbReference type="GO" id="GO:0008652">
    <property type="term" value="P:amino acid biosynthetic process"/>
    <property type="evidence" value="ECO:0007669"/>
    <property type="project" value="UniProtKB-KW"/>
</dbReference>
<keyword evidence="5 8" id="KW-0560">Oxidoreductase</keyword>
<dbReference type="PANTHER" id="PTHR21089:SF1">
    <property type="entry name" value="BIFUNCTIONAL 3-DEHYDROQUINATE DEHYDRATASE_SHIKIMATE DEHYDROGENASE, CHLOROPLASTIC"/>
    <property type="match status" value="1"/>
</dbReference>
<feature type="binding site" evidence="8">
    <location>
        <begin position="134"/>
        <end position="138"/>
    </location>
    <ligand>
        <name>NADP(+)</name>
        <dbReference type="ChEBI" id="CHEBI:58349"/>
    </ligand>
</feature>
<feature type="binding site" evidence="8">
    <location>
        <position position="225"/>
    </location>
    <ligand>
        <name>shikimate</name>
        <dbReference type="ChEBI" id="CHEBI:36208"/>
    </ligand>
</feature>
<keyword evidence="12" id="KW-1185">Reference proteome</keyword>
<dbReference type="HAMAP" id="MF_00222">
    <property type="entry name" value="Shikimate_DH_AroE"/>
    <property type="match status" value="1"/>
</dbReference>
<dbReference type="GO" id="GO:0004764">
    <property type="term" value="F:shikimate 3-dehydrogenase (NADP+) activity"/>
    <property type="evidence" value="ECO:0007669"/>
    <property type="project" value="UniProtKB-UniRule"/>
</dbReference>
<proteinExistence type="inferred from homology"/>
<sequence>MTEHDRVPLAGVVGWPIAHSRSPRLHHHWLRRYGLAGDYVPLGVAPRDFEAAFRALPLLGFRGVNVTIPFKETVLKLATKVSDRASLIGAANTITFREDGTIYADNTDGYGFLENLRAGAPGWKASDGPALVFGAGGAARAIISALLSDGAPEIRLTNRTRARAEFLAEHFGAKVRVVDWIKAEAAMDGAATLVNATALGMTGHPPLPVSLRRAPKSMLVTDIVYTPLMTPLLEEARERRMRWVDGLGMLLHQGRPGFEAWYGVAPEVDEELRRAVLED</sequence>
<dbReference type="STRING" id="1189325.SAMN04488119_10443"/>
<dbReference type="GO" id="GO:0009073">
    <property type="term" value="P:aromatic amino acid family biosynthetic process"/>
    <property type="evidence" value="ECO:0007669"/>
    <property type="project" value="UniProtKB-KW"/>
</dbReference>
<feature type="binding site" evidence="8">
    <location>
        <position position="67"/>
    </location>
    <ligand>
        <name>shikimate</name>
        <dbReference type="ChEBI" id="CHEBI:36208"/>
    </ligand>
</feature>
<comment type="pathway">
    <text evidence="1 8">Metabolic intermediate biosynthesis; chorismate biosynthesis; chorismate from D-erythrose 4-phosphate and phosphoenolpyruvate: step 4/7.</text>
</comment>
<evidence type="ECO:0000256" key="8">
    <source>
        <dbReference type="HAMAP-Rule" id="MF_00222"/>
    </source>
</evidence>
<feature type="binding site" evidence="8">
    <location>
        <begin position="158"/>
        <end position="163"/>
    </location>
    <ligand>
        <name>NADP(+)</name>
        <dbReference type="ChEBI" id="CHEBI:58349"/>
    </ligand>
</feature>
<dbReference type="UniPathway" id="UPA00053">
    <property type="reaction ID" value="UER00087"/>
</dbReference>
<organism evidence="11 12">
    <name type="scientific">Oceanicella actignis</name>
    <dbReference type="NCBI Taxonomy" id="1189325"/>
    <lineage>
        <taxon>Bacteria</taxon>
        <taxon>Pseudomonadati</taxon>
        <taxon>Pseudomonadota</taxon>
        <taxon>Alphaproteobacteria</taxon>
        <taxon>Rhodobacterales</taxon>
        <taxon>Paracoccaceae</taxon>
        <taxon>Oceanicella</taxon>
    </lineage>
</organism>
<accession>A0A1M7T223</accession>
<dbReference type="SUPFAM" id="SSF51735">
    <property type="entry name" value="NAD(P)-binding Rossmann-fold domains"/>
    <property type="match status" value="1"/>
</dbReference>
<dbReference type="InterPro" id="IPR036291">
    <property type="entry name" value="NAD(P)-bd_dom_sf"/>
</dbReference>
<evidence type="ECO:0000256" key="6">
    <source>
        <dbReference type="ARBA" id="ARBA00023141"/>
    </source>
</evidence>
<dbReference type="EC" id="1.1.1.25" evidence="2 8"/>
<dbReference type="InterPro" id="IPR013708">
    <property type="entry name" value="Shikimate_DH-bd_N"/>
</dbReference>
<comment type="subunit">
    <text evidence="8">Homodimer.</text>
</comment>
<feature type="domain" description="Shikimate dehydrogenase substrate binding N-terminal" evidence="10">
    <location>
        <begin position="12"/>
        <end position="94"/>
    </location>
</feature>
<dbReference type="InterPro" id="IPR006151">
    <property type="entry name" value="Shikm_DH/Glu-tRNA_Rdtase"/>
</dbReference>
<evidence type="ECO:0000256" key="4">
    <source>
        <dbReference type="ARBA" id="ARBA00022857"/>
    </source>
</evidence>
<reference evidence="11 12" key="1">
    <citation type="submission" date="2016-12" db="EMBL/GenBank/DDBJ databases">
        <authorList>
            <person name="Song W.-J."/>
            <person name="Kurnit D.M."/>
        </authorList>
    </citation>
    <scope>NUCLEOTIDE SEQUENCE [LARGE SCALE GENOMIC DNA]</scope>
    <source>
        <strain evidence="11 12">CGMCC 1.10808</strain>
    </source>
</reference>
<evidence type="ECO:0000256" key="1">
    <source>
        <dbReference type="ARBA" id="ARBA00004871"/>
    </source>
</evidence>
<evidence type="ECO:0000313" key="11">
    <source>
        <dbReference type="EMBL" id="SHN64800.1"/>
    </source>
</evidence>
<dbReference type="InterPro" id="IPR011342">
    <property type="entry name" value="Shikimate_DH"/>
</dbReference>
<dbReference type="InterPro" id="IPR022893">
    <property type="entry name" value="Shikimate_DH_fam"/>
</dbReference>
<dbReference type="Gene3D" id="3.40.50.10860">
    <property type="entry name" value="Leucine Dehydrogenase, chain A, domain 1"/>
    <property type="match status" value="1"/>
</dbReference>
<dbReference type="Gene3D" id="3.40.50.720">
    <property type="entry name" value="NAD(P)-binding Rossmann-like Domain"/>
    <property type="match status" value="1"/>
</dbReference>
<dbReference type="Proteomes" id="UP000184066">
    <property type="component" value="Unassembled WGS sequence"/>
</dbReference>
<evidence type="ECO:0000256" key="7">
    <source>
        <dbReference type="ARBA" id="ARBA00049442"/>
    </source>
</evidence>
<feature type="domain" description="Quinate/shikimate 5-dehydrogenase/glutamyl-tRNA reductase" evidence="9">
    <location>
        <begin position="128"/>
        <end position="198"/>
    </location>
</feature>
<dbReference type="GO" id="GO:0050661">
    <property type="term" value="F:NADP binding"/>
    <property type="evidence" value="ECO:0007669"/>
    <property type="project" value="InterPro"/>
</dbReference>
<keyword evidence="4 8" id="KW-0521">NADP</keyword>
<gene>
    <name evidence="8" type="primary">aroE</name>
    <name evidence="11" type="ORF">SAMN05216200_10443</name>
</gene>
<protein>
    <recommendedName>
        <fullName evidence="2 8">Shikimate dehydrogenase (NADP(+))</fullName>
        <shortName evidence="8">SDH</shortName>
        <ecNumber evidence="2 8">1.1.1.25</ecNumber>
    </recommendedName>
</protein>
<dbReference type="RefSeq" id="WP_072747018.1">
    <property type="nucleotide sequence ID" value="NZ_FOHL01000004.1"/>
</dbReference>
<dbReference type="AlphaFoldDB" id="A0A1M7T223"/>
<dbReference type="GO" id="GO:0009423">
    <property type="term" value="P:chorismate biosynthetic process"/>
    <property type="evidence" value="ECO:0007669"/>
    <property type="project" value="UniProtKB-UniRule"/>
</dbReference>
<evidence type="ECO:0000256" key="5">
    <source>
        <dbReference type="ARBA" id="ARBA00023002"/>
    </source>
</evidence>
<feature type="binding site" evidence="8">
    <location>
        <position position="108"/>
    </location>
    <ligand>
        <name>shikimate</name>
        <dbReference type="ChEBI" id="CHEBI:36208"/>
    </ligand>
</feature>
<dbReference type="NCBIfam" id="NF001312">
    <property type="entry name" value="PRK00258.1-4"/>
    <property type="match status" value="1"/>
</dbReference>
<feature type="binding site" evidence="8">
    <location>
        <position position="253"/>
    </location>
    <ligand>
        <name>shikimate</name>
        <dbReference type="ChEBI" id="CHEBI:36208"/>
    </ligand>
</feature>
<dbReference type="Pfam" id="PF01488">
    <property type="entry name" value="Shikimate_DH"/>
    <property type="match status" value="1"/>
</dbReference>
<evidence type="ECO:0000259" key="10">
    <source>
        <dbReference type="Pfam" id="PF08501"/>
    </source>
</evidence>
<dbReference type="OrthoDB" id="9792692at2"/>
<evidence type="ECO:0000313" key="12">
    <source>
        <dbReference type="Proteomes" id="UP000184066"/>
    </source>
</evidence>
<dbReference type="NCBIfam" id="TIGR00507">
    <property type="entry name" value="aroE"/>
    <property type="match status" value="1"/>
</dbReference>
<name>A0A1M7T223_9RHOB</name>
<evidence type="ECO:0000259" key="9">
    <source>
        <dbReference type="Pfam" id="PF01488"/>
    </source>
</evidence>
<keyword evidence="3 8" id="KW-0028">Amino-acid biosynthesis</keyword>
<dbReference type="GO" id="GO:0005829">
    <property type="term" value="C:cytosol"/>
    <property type="evidence" value="ECO:0007669"/>
    <property type="project" value="TreeGrafter"/>
</dbReference>
<dbReference type="PANTHER" id="PTHR21089">
    <property type="entry name" value="SHIKIMATE DEHYDROGENASE"/>
    <property type="match status" value="1"/>
</dbReference>
<feature type="binding site" evidence="8">
    <location>
        <position position="92"/>
    </location>
    <ligand>
        <name>shikimate</name>
        <dbReference type="ChEBI" id="CHEBI:36208"/>
    </ligand>
</feature>
<feature type="binding site" evidence="8">
    <location>
        <position position="83"/>
    </location>
    <ligand>
        <name>NADP(+)</name>
        <dbReference type="ChEBI" id="CHEBI:58349"/>
    </ligand>
</feature>
<feature type="active site" description="Proton acceptor" evidence="8">
    <location>
        <position position="71"/>
    </location>
</feature>
<comment type="similarity">
    <text evidence="8">Belongs to the shikimate dehydrogenase family.</text>
</comment>
<comment type="catalytic activity">
    <reaction evidence="7 8">
        <text>shikimate + NADP(+) = 3-dehydroshikimate + NADPH + H(+)</text>
        <dbReference type="Rhea" id="RHEA:17737"/>
        <dbReference type="ChEBI" id="CHEBI:15378"/>
        <dbReference type="ChEBI" id="CHEBI:16630"/>
        <dbReference type="ChEBI" id="CHEBI:36208"/>
        <dbReference type="ChEBI" id="CHEBI:57783"/>
        <dbReference type="ChEBI" id="CHEBI:58349"/>
        <dbReference type="EC" id="1.1.1.25"/>
    </reaction>
</comment>
<evidence type="ECO:0000256" key="3">
    <source>
        <dbReference type="ARBA" id="ARBA00022605"/>
    </source>
</evidence>
<dbReference type="Pfam" id="PF08501">
    <property type="entry name" value="Shikimate_dh_N"/>
    <property type="match status" value="1"/>
</dbReference>
<evidence type="ECO:0000256" key="2">
    <source>
        <dbReference type="ARBA" id="ARBA00012962"/>
    </source>
</evidence>
<dbReference type="GO" id="GO:0019632">
    <property type="term" value="P:shikimate metabolic process"/>
    <property type="evidence" value="ECO:0007669"/>
    <property type="project" value="InterPro"/>
</dbReference>
<feature type="binding site" evidence="8">
    <location>
        <position position="223"/>
    </location>
    <ligand>
        <name>NADP(+)</name>
        <dbReference type="ChEBI" id="CHEBI:58349"/>
    </ligand>
</feature>
<keyword evidence="6 8" id="KW-0057">Aromatic amino acid biosynthesis</keyword>
<comment type="function">
    <text evidence="8">Involved in the biosynthesis of the chorismate, which leads to the biosynthesis of aromatic amino acids. Catalyzes the reversible NADPH linked reduction of 3-dehydroshikimate (DHSA) to yield shikimate (SA).</text>
</comment>